<name>A0A133XDR9_9RHOO</name>
<proteinExistence type="predicted"/>
<sequence>MTLVLYAAIVYKLCRSVVLGSRAVGGATFFGHSRQAFFRAIGVRNGRGSPFFVRADEQRPVMHVDQYFLTLGMALLQLAGMLVA</sequence>
<dbReference type="EMBL" id="LODL01000040">
    <property type="protein sequence ID" value="KXB29084.1"/>
    <property type="molecule type" value="Genomic_DNA"/>
</dbReference>
<dbReference type="STRING" id="281362.AT959_19930"/>
<protein>
    <submittedName>
        <fullName evidence="1">Uncharacterized protein</fullName>
    </submittedName>
</protein>
<organism evidence="1 2">
    <name type="scientific">Dechloromonas denitrificans</name>
    <dbReference type="NCBI Taxonomy" id="281362"/>
    <lineage>
        <taxon>Bacteria</taxon>
        <taxon>Pseudomonadati</taxon>
        <taxon>Pseudomonadota</taxon>
        <taxon>Betaproteobacteria</taxon>
        <taxon>Rhodocyclales</taxon>
        <taxon>Azonexaceae</taxon>
        <taxon>Dechloromonas</taxon>
    </lineage>
</organism>
<gene>
    <name evidence="1" type="ORF">AT959_19930</name>
</gene>
<evidence type="ECO:0000313" key="1">
    <source>
        <dbReference type="EMBL" id="KXB29084.1"/>
    </source>
</evidence>
<reference evidence="1 2" key="1">
    <citation type="submission" date="2015-12" db="EMBL/GenBank/DDBJ databases">
        <title>Nitrous oxide reduction kinetics distinguish bacteria harboring typical versus atypical NosZ.</title>
        <authorList>
            <person name="Yoon S."/>
            <person name="Nissen S."/>
            <person name="Park D."/>
            <person name="Sanford R.A."/>
            <person name="Loeffler F.E."/>
        </authorList>
    </citation>
    <scope>NUCLEOTIDE SEQUENCE [LARGE SCALE GENOMIC DNA]</scope>
    <source>
        <strain evidence="1 2">ATCC BAA-841</strain>
    </source>
</reference>
<dbReference type="Proteomes" id="UP000070186">
    <property type="component" value="Unassembled WGS sequence"/>
</dbReference>
<accession>A0A133XDR9</accession>
<comment type="caution">
    <text evidence="1">The sequence shown here is derived from an EMBL/GenBank/DDBJ whole genome shotgun (WGS) entry which is preliminary data.</text>
</comment>
<keyword evidence="2" id="KW-1185">Reference proteome</keyword>
<evidence type="ECO:0000313" key="2">
    <source>
        <dbReference type="Proteomes" id="UP000070186"/>
    </source>
</evidence>
<dbReference type="AlphaFoldDB" id="A0A133XDR9"/>